<dbReference type="EMBL" id="JAVDYC010000001">
    <property type="protein sequence ID" value="MDR7320872.1"/>
    <property type="molecule type" value="Genomic_DNA"/>
</dbReference>
<proteinExistence type="predicted"/>
<evidence type="ECO:0000313" key="3">
    <source>
        <dbReference type="Proteomes" id="UP001183629"/>
    </source>
</evidence>
<reference evidence="2 3" key="1">
    <citation type="submission" date="2023-07" db="EMBL/GenBank/DDBJ databases">
        <title>Sequencing the genomes of 1000 actinobacteria strains.</title>
        <authorList>
            <person name="Klenk H.-P."/>
        </authorList>
    </citation>
    <scope>NUCLEOTIDE SEQUENCE [LARGE SCALE GENOMIC DNA]</scope>
    <source>
        <strain evidence="2 3">DSM 44711</strain>
    </source>
</reference>
<dbReference type="AlphaFoldDB" id="A0AAE3ZJ58"/>
<organism evidence="2 3">
    <name type="scientific">Catenuloplanes niger</name>
    <dbReference type="NCBI Taxonomy" id="587534"/>
    <lineage>
        <taxon>Bacteria</taxon>
        <taxon>Bacillati</taxon>
        <taxon>Actinomycetota</taxon>
        <taxon>Actinomycetes</taxon>
        <taxon>Micromonosporales</taxon>
        <taxon>Micromonosporaceae</taxon>
        <taxon>Catenuloplanes</taxon>
    </lineage>
</organism>
<accession>A0AAE3ZJ58</accession>
<name>A0AAE3ZJ58_9ACTN</name>
<comment type="caution">
    <text evidence="2">The sequence shown here is derived from an EMBL/GenBank/DDBJ whole genome shotgun (WGS) entry which is preliminary data.</text>
</comment>
<protein>
    <submittedName>
        <fullName evidence="2">Uncharacterized protein</fullName>
    </submittedName>
</protein>
<dbReference type="Proteomes" id="UP001183629">
    <property type="component" value="Unassembled WGS sequence"/>
</dbReference>
<evidence type="ECO:0000313" key="2">
    <source>
        <dbReference type="EMBL" id="MDR7320872.1"/>
    </source>
</evidence>
<feature type="compositionally biased region" description="Low complexity" evidence="1">
    <location>
        <begin position="20"/>
        <end position="36"/>
    </location>
</feature>
<evidence type="ECO:0000256" key="1">
    <source>
        <dbReference type="SAM" id="MobiDB-lite"/>
    </source>
</evidence>
<keyword evidence="3" id="KW-1185">Reference proteome</keyword>
<gene>
    <name evidence="2" type="ORF">J2S44_001122</name>
</gene>
<sequence length="94" mass="10142">MRVGFPFRALQRRTGENFTRPRGLSSRGSPPSASSLQVITDRSVAGRVWRCSDSTVGNAWASTPPKRVGGSSSTQGPDGRVYVTDNIGNVAERY</sequence>
<feature type="region of interest" description="Disordered" evidence="1">
    <location>
        <begin position="55"/>
        <end position="85"/>
    </location>
</feature>
<feature type="region of interest" description="Disordered" evidence="1">
    <location>
        <begin position="1"/>
        <end position="37"/>
    </location>
</feature>